<dbReference type="AlphaFoldDB" id="A0A1M7YYX1"/>
<evidence type="ECO:0000259" key="5">
    <source>
        <dbReference type="PROSITE" id="PS51891"/>
    </source>
</evidence>
<dbReference type="InterPro" id="IPR011057">
    <property type="entry name" value="Mss4-like_sf"/>
</dbReference>
<dbReference type="Proteomes" id="UP000184600">
    <property type="component" value="Unassembled WGS sequence"/>
</dbReference>
<gene>
    <name evidence="6" type="ORF">VQ7734_03618</name>
</gene>
<dbReference type="OrthoDB" id="9786619at2"/>
<dbReference type="Gene3D" id="3.90.1590.10">
    <property type="entry name" value="glutathione-dependent formaldehyde- activating enzyme (gfa)"/>
    <property type="match status" value="1"/>
</dbReference>
<keyword evidence="4" id="KW-0456">Lyase</keyword>
<evidence type="ECO:0000256" key="3">
    <source>
        <dbReference type="ARBA" id="ARBA00022833"/>
    </source>
</evidence>
<protein>
    <submittedName>
        <fullName evidence="6">Glutathione-dependent formaldehyde-activating enzyme</fullName>
    </submittedName>
</protein>
<dbReference type="GO" id="GO:0016846">
    <property type="term" value="F:carbon-sulfur lyase activity"/>
    <property type="evidence" value="ECO:0007669"/>
    <property type="project" value="InterPro"/>
</dbReference>
<proteinExistence type="inferred from homology"/>
<sequence>MTKTLTGGCCCGKVSFSAEDRFSRFYFCHCRQCRKMTGSAHAANLFTAPDNIAWEQGTEFIKHFSYPGRGFAKTFCTECGSALPFLSSGGKYLIVPAGSLNEEPSKEVDAQIFCAEQTRWHLHGLAVKKMPGFPE</sequence>
<evidence type="ECO:0000256" key="1">
    <source>
        <dbReference type="ARBA" id="ARBA00005495"/>
    </source>
</evidence>
<comment type="similarity">
    <text evidence="1">Belongs to the Gfa family.</text>
</comment>
<evidence type="ECO:0000313" key="7">
    <source>
        <dbReference type="Proteomes" id="UP000184600"/>
    </source>
</evidence>
<name>A0A1M7YYX1_9VIBR</name>
<dbReference type="PROSITE" id="PS51891">
    <property type="entry name" value="CENP_V_GFA"/>
    <property type="match status" value="1"/>
</dbReference>
<reference evidence="7" key="1">
    <citation type="submission" date="2016-12" db="EMBL/GenBank/DDBJ databases">
        <authorList>
            <person name="Rodrigo-Torres L."/>
            <person name="Arahal R.D."/>
            <person name="Lucena T."/>
        </authorList>
    </citation>
    <scope>NUCLEOTIDE SEQUENCE [LARGE SCALE GENOMIC DNA]</scope>
</reference>
<evidence type="ECO:0000313" key="6">
    <source>
        <dbReference type="EMBL" id="SHO57848.1"/>
    </source>
</evidence>
<feature type="domain" description="CENP-V/GFA" evidence="5">
    <location>
        <begin position="5"/>
        <end position="121"/>
    </location>
</feature>
<dbReference type="PANTHER" id="PTHR33337:SF40">
    <property type="entry name" value="CENP-V_GFA DOMAIN-CONTAINING PROTEIN-RELATED"/>
    <property type="match status" value="1"/>
</dbReference>
<evidence type="ECO:0000256" key="2">
    <source>
        <dbReference type="ARBA" id="ARBA00022723"/>
    </source>
</evidence>
<dbReference type="RefSeq" id="WP_073585203.1">
    <property type="nucleotide sequence ID" value="NZ_AP024897.1"/>
</dbReference>
<dbReference type="Pfam" id="PF04828">
    <property type="entry name" value="GFA"/>
    <property type="match status" value="1"/>
</dbReference>
<dbReference type="InterPro" id="IPR006913">
    <property type="entry name" value="CENP-V/GFA"/>
</dbReference>
<dbReference type="GO" id="GO:0046872">
    <property type="term" value="F:metal ion binding"/>
    <property type="evidence" value="ECO:0007669"/>
    <property type="project" value="UniProtKB-KW"/>
</dbReference>
<dbReference type="STRING" id="1117707.VQ7734_03618"/>
<organism evidence="6 7">
    <name type="scientific">Vibrio quintilis</name>
    <dbReference type="NCBI Taxonomy" id="1117707"/>
    <lineage>
        <taxon>Bacteria</taxon>
        <taxon>Pseudomonadati</taxon>
        <taxon>Pseudomonadota</taxon>
        <taxon>Gammaproteobacteria</taxon>
        <taxon>Vibrionales</taxon>
        <taxon>Vibrionaceae</taxon>
        <taxon>Vibrio</taxon>
    </lineage>
</organism>
<keyword evidence="3" id="KW-0862">Zinc</keyword>
<accession>A0A1M7YYX1</accession>
<keyword evidence="7" id="KW-1185">Reference proteome</keyword>
<keyword evidence="2" id="KW-0479">Metal-binding</keyword>
<dbReference type="EMBL" id="FRFG01000048">
    <property type="protein sequence ID" value="SHO57848.1"/>
    <property type="molecule type" value="Genomic_DNA"/>
</dbReference>
<dbReference type="SUPFAM" id="SSF51316">
    <property type="entry name" value="Mss4-like"/>
    <property type="match status" value="1"/>
</dbReference>
<dbReference type="PANTHER" id="PTHR33337">
    <property type="entry name" value="GFA DOMAIN-CONTAINING PROTEIN"/>
    <property type="match status" value="1"/>
</dbReference>
<evidence type="ECO:0000256" key="4">
    <source>
        <dbReference type="ARBA" id="ARBA00023239"/>
    </source>
</evidence>